<organism evidence="1 2">
    <name type="scientific">Synaphobranchus kaupii</name>
    <name type="common">Kaup's arrowtooth eel</name>
    <dbReference type="NCBI Taxonomy" id="118154"/>
    <lineage>
        <taxon>Eukaryota</taxon>
        <taxon>Metazoa</taxon>
        <taxon>Chordata</taxon>
        <taxon>Craniata</taxon>
        <taxon>Vertebrata</taxon>
        <taxon>Euteleostomi</taxon>
        <taxon>Actinopterygii</taxon>
        <taxon>Neopterygii</taxon>
        <taxon>Teleostei</taxon>
        <taxon>Anguilliformes</taxon>
        <taxon>Synaphobranchidae</taxon>
        <taxon>Synaphobranchus</taxon>
    </lineage>
</organism>
<proteinExistence type="predicted"/>
<protein>
    <submittedName>
        <fullName evidence="1">Uncharacterized protein</fullName>
    </submittedName>
</protein>
<gene>
    <name evidence="1" type="ORF">SKAU_G00002750</name>
</gene>
<comment type="caution">
    <text evidence="1">The sequence shown here is derived from an EMBL/GenBank/DDBJ whole genome shotgun (WGS) entry which is preliminary data.</text>
</comment>
<accession>A0A9Q1JCK8</accession>
<evidence type="ECO:0000313" key="2">
    <source>
        <dbReference type="Proteomes" id="UP001152622"/>
    </source>
</evidence>
<dbReference type="AlphaFoldDB" id="A0A9Q1JCK8"/>
<dbReference type="Proteomes" id="UP001152622">
    <property type="component" value="Chromosome 1"/>
</dbReference>
<evidence type="ECO:0000313" key="1">
    <source>
        <dbReference type="EMBL" id="KAJ8379497.1"/>
    </source>
</evidence>
<sequence length="87" mass="8976">MLQYVHASGALNQLVFAPPPVPASHAHSPCDGQVRCTAAAQGSSRSPQKPSAISVLLSVGFGTAFLASTLSAPPAKEHTAWVLNTRL</sequence>
<reference evidence="1" key="1">
    <citation type="journal article" date="2023" name="Science">
        <title>Genome structures resolve the early diversification of teleost fishes.</title>
        <authorList>
            <person name="Parey E."/>
            <person name="Louis A."/>
            <person name="Montfort J."/>
            <person name="Bouchez O."/>
            <person name="Roques C."/>
            <person name="Iampietro C."/>
            <person name="Lluch J."/>
            <person name="Castinel A."/>
            <person name="Donnadieu C."/>
            <person name="Desvignes T."/>
            <person name="Floi Bucao C."/>
            <person name="Jouanno E."/>
            <person name="Wen M."/>
            <person name="Mejri S."/>
            <person name="Dirks R."/>
            <person name="Jansen H."/>
            <person name="Henkel C."/>
            <person name="Chen W.J."/>
            <person name="Zahm M."/>
            <person name="Cabau C."/>
            <person name="Klopp C."/>
            <person name="Thompson A.W."/>
            <person name="Robinson-Rechavi M."/>
            <person name="Braasch I."/>
            <person name="Lecointre G."/>
            <person name="Bobe J."/>
            <person name="Postlethwait J.H."/>
            <person name="Berthelot C."/>
            <person name="Roest Crollius H."/>
            <person name="Guiguen Y."/>
        </authorList>
    </citation>
    <scope>NUCLEOTIDE SEQUENCE</scope>
    <source>
        <strain evidence="1">WJC10195</strain>
    </source>
</reference>
<keyword evidence="2" id="KW-1185">Reference proteome</keyword>
<dbReference type="EMBL" id="JAINUF010000001">
    <property type="protein sequence ID" value="KAJ8379497.1"/>
    <property type="molecule type" value="Genomic_DNA"/>
</dbReference>
<name>A0A9Q1JCK8_SYNKA</name>